<evidence type="ECO:0000259" key="16">
    <source>
        <dbReference type="PROSITE" id="PS51379"/>
    </source>
</evidence>
<feature type="binding site" evidence="15">
    <location>
        <position position="553"/>
    </location>
    <ligand>
        <name>[4Fe-4S] cluster</name>
        <dbReference type="ChEBI" id="CHEBI:49883"/>
        <label>2</label>
    </ligand>
</feature>
<feature type="domain" description="4Fe-4S Mo/W bis-MGD-type" evidence="17">
    <location>
        <begin position="567"/>
        <end position="591"/>
    </location>
</feature>
<dbReference type="InterPro" id="IPR006963">
    <property type="entry name" value="Mopterin_OxRdtase_4Fe-4S_dom"/>
</dbReference>
<dbReference type="SUPFAM" id="SSF52922">
    <property type="entry name" value="TK C-terminal domain-like"/>
    <property type="match status" value="1"/>
</dbReference>
<keyword evidence="8 14" id="KW-0249">Electron transport</keyword>
<dbReference type="FunFam" id="3.40.50.970:FF:000039">
    <property type="entry name" value="Indolepyruvate oxidoreductase subunit IorA"/>
    <property type="match status" value="1"/>
</dbReference>
<evidence type="ECO:0000256" key="4">
    <source>
        <dbReference type="ARBA" id="ARBA00017710"/>
    </source>
</evidence>
<dbReference type="CDD" id="cd02008">
    <property type="entry name" value="TPP_IOR_alpha"/>
    <property type="match status" value="1"/>
</dbReference>
<evidence type="ECO:0000256" key="3">
    <source>
        <dbReference type="ARBA" id="ARBA00012812"/>
    </source>
</evidence>
<dbReference type="OrthoDB" id="9804603at2"/>
<dbReference type="CDD" id="cd07034">
    <property type="entry name" value="TPP_PYR_PFOR_IOR-alpha_like"/>
    <property type="match status" value="1"/>
</dbReference>
<dbReference type="SUPFAM" id="SSF54862">
    <property type="entry name" value="4Fe-4S ferredoxins"/>
    <property type="match status" value="1"/>
</dbReference>
<accession>A0A0P8WAZ0</accession>
<evidence type="ECO:0000256" key="5">
    <source>
        <dbReference type="ARBA" id="ARBA00022448"/>
    </source>
</evidence>
<evidence type="ECO:0000256" key="10">
    <source>
        <dbReference type="ARBA" id="ARBA00023004"/>
    </source>
</evidence>
<dbReference type="PANTHER" id="PTHR43710:SF5">
    <property type="entry name" value="INDOLEPYRUVATE FERREDOXIN OXIDOREDUCTASE ALPHA SUBUNIT"/>
    <property type="match status" value="1"/>
</dbReference>
<dbReference type="PIRSF" id="PIRSF006439">
    <property type="entry name" value="Indolepyruvate_ferr_oxidored"/>
    <property type="match status" value="1"/>
</dbReference>
<evidence type="ECO:0000313" key="19">
    <source>
        <dbReference type="Proteomes" id="UP000050326"/>
    </source>
</evidence>
<dbReference type="InterPro" id="IPR011766">
    <property type="entry name" value="TPP_enzyme_TPP-bd"/>
</dbReference>
<feature type="binding site" evidence="15">
    <location>
        <position position="571"/>
    </location>
    <ligand>
        <name>[4Fe-4S] cluster</name>
        <dbReference type="ChEBI" id="CHEBI:49883"/>
        <label>2</label>
    </ligand>
</feature>
<evidence type="ECO:0000256" key="15">
    <source>
        <dbReference type="PIRSR" id="PIRSR006439-50"/>
    </source>
</evidence>
<feature type="domain" description="4Fe-4S ferredoxin-type" evidence="16">
    <location>
        <begin position="533"/>
        <end position="561"/>
    </location>
</feature>
<evidence type="ECO:0000256" key="9">
    <source>
        <dbReference type="ARBA" id="ARBA00023002"/>
    </source>
</evidence>
<dbReference type="Gene3D" id="3.40.50.970">
    <property type="match status" value="2"/>
</dbReference>
<feature type="binding site" evidence="15">
    <location>
        <position position="577"/>
    </location>
    <ligand>
        <name>[4Fe-4S] cluster</name>
        <dbReference type="ChEBI" id="CHEBI:49883"/>
        <label>2</label>
    </ligand>
</feature>
<dbReference type="SUPFAM" id="SSF52518">
    <property type="entry name" value="Thiamin diphosphate-binding fold (THDP-binding)"/>
    <property type="match status" value="2"/>
</dbReference>
<proteinExistence type="predicted"/>
<keyword evidence="18" id="KW-0670">Pyruvate</keyword>
<protein>
    <recommendedName>
        <fullName evidence="4 14">Indolepyruvate oxidoreductase subunit IorA</fullName>
        <shortName evidence="14">IOR</shortName>
        <ecNumber evidence="3 14">1.2.7.8</ecNumber>
    </recommendedName>
    <alternativeName>
        <fullName evidence="12 14">Indolepyruvate ferredoxin oxidoreductase subunit alpha</fullName>
    </alternativeName>
</protein>
<feature type="binding site" evidence="15">
    <location>
        <position position="574"/>
    </location>
    <ligand>
        <name>[4Fe-4S] cluster</name>
        <dbReference type="ChEBI" id="CHEBI:49883"/>
        <label>2</label>
    </ligand>
</feature>
<evidence type="ECO:0000256" key="11">
    <source>
        <dbReference type="ARBA" id="ARBA00023014"/>
    </source>
</evidence>
<dbReference type="InterPro" id="IPR009014">
    <property type="entry name" value="Transketo_C/PFOR_II"/>
</dbReference>
<dbReference type="Pfam" id="PF01855">
    <property type="entry name" value="POR_N"/>
    <property type="match status" value="1"/>
</dbReference>
<comment type="cofactor">
    <cofactor evidence="14 15">
        <name>[4Fe-4S] cluster</name>
        <dbReference type="ChEBI" id="CHEBI:49883"/>
    </cofactor>
    <text evidence="14 15">Binds 2 [4Fe-4S] clusters. In this family the first cluster has a non-standard and varying [4Fe-4S] binding motif CX(2)CX(2)CX(4-5)CP.</text>
</comment>
<evidence type="ECO:0000259" key="17">
    <source>
        <dbReference type="PROSITE" id="PS51669"/>
    </source>
</evidence>
<feature type="binding site" evidence="15">
    <location>
        <position position="581"/>
    </location>
    <ligand>
        <name>[4Fe-4S] cluster</name>
        <dbReference type="ChEBI" id="CHEBI:49883"/>
        <label>1</label>
    </ligand>
</feature>
<evidence type="ECO:0000256" key="6">
    <source>
        <dbReference type="ARBA" id="ARBA00022485"/>
    </source>
</evidence>
<reference evidence="18 19" key="1">
    <citation type="submission" date="2015-09" db="EMBL/GenBank/DDBJ databases">
        <title>Genome sequence of Oxobacter pfennigii DSM 3222.</title>
        <authorList>
            <person name="Poehlein A."/>
            <person name="Bengelsdorf F.R."/>
            <person name="Schiel-Bengelsdorf B."/>
            <person name="Duerre P."/>
            <person name="Daniel R."/>
        </authorList>
    </citation>
    <scope>NUCLEOTIDE SEQUENCE [LARGE SCALE GENOMIC DNA]</scope>
    <source>
        <strain evidence="18 19">DSM 3222</strain>
    </source>
</reference>
<dbReference type="InterPro" id="IPR045025">
    <property type="entry name" value="HACL1-like"/>
</dbReference>
<gene>
    <name evidence="18" type="ORF">OXPF_13690</name>
</gene>
<feature type="binding site" evidence="15">
    <location>
        <position position="548"/>
    </location>
    <ligand>
        <name>[4Fe-4S] cluster</name>
        <dbReference type="ChEBI" id="CHEBI:49883"/>
        <label>1</label>
    </ligand>
</feature>
<evidence type="ECO:0000256" key="12">
    <source>
        <dbReference type="ARBA" id="ARBA00030514"/>
    </source>
</evidence>
<dbReference type="PANTHER" id="PTHR43710">
    <property type="entry name" value="2-HYDROXYACYL-COA LYASE"/>
    <property type="match status" value="1"/>
</dbReference>
<evidence type="ECO:0000256" key="1">
    <source>
        <dbReference type="ARBA" id="ARBA00002995"/>
    </source>
</evidence>
<evidence type="ECO:0000256" key="8">
    <source>
        <dbReference type="ARBA" id="ARBA00022982"/>
    </source>
</evidence>
<dbReference type="PROSITE" id="PS51669">
    <property type="entry name" value="4FE4S_MOW_BIS_MGD"/>
    <property type="match status" value="1"/>
</dbReference>
<keyword evidence="9 14" id="KW-0560">Oxidoreductase</keyword>
<dbReference type="InterPro" id="IPR002880">
    <property type="entry name" value="Pyrv_Fd/Flavodoxin_OxRdtase_N"/>
</dbReference>
<feature type="binding site" evidence="15">
    <location>
        <position position="545"/>
    </location>
    <ligand>
        <name>[4Fe-4S] cluster</name>
        <dbReference type="ChEBI" id="CHEBI:49883"/>
        <label>1</label>
    </ligand>
</feature>
<dbReference type="InterPro" id="IPR017721">
    <property type="entry name" value="IorA"/>
</dbReference>
<dbReference type="STRING" id="36849.OXPF_13690"/>
<dbReference type="GO" id="GO:0051539">
    <property type="term" value="F:4 iron, 4 sulfur cluster binding"/>
    <property type="evidence" value="ECO:0007669"/>
    <property type="project" value="UniProtKB-UniRule"/>
</dbReference>
<sequence length="591" mass="64810">MKKTILSGNEAVARGAYEAGCTYAVGYPGTPSTEIIEAISTEYLNDIYCHWATNEKVATEMAFGASIGGARAITTMKAQGMNVATDPIFVMAYQGVTGGVVILCADDPGCHSSQNEQDDRYYAKHAKILMLEPSDSQECKDFTKEAFEISERFDIPILVRTTTRVSHSKSIVELYDRDSFKLEKYERIFGKFSNMPNHVNANHRKLEENLSLAKKFSNNCKYNIVENNAGSRIGIIANGISYQYSREVFGDTASYLKIGLSYPLPDKLIVDFAKDYETIYVVEENDPYLEEYVKSLGVNCIGKDRIPTCGELNPSIIREALTGELHESYTASFDAPNRPPVFCAGCPHKGFYFALGKHRDQYVCYADVGCYAMGYNPPLNGYDAISVMGASFSAGNGLSRALQQQGDKRKVIAAIGDSTFFHSGITGLVDIVKTNANVVVAVLDNRTTAMTGHQLHPGNDSNLMGDDIKAVDIVRVAIGVGIKEENIRVIDPINQEDMHKTLDEAYEVDDAFLIVAKHPCALIKSVVKENANKYCEVDPDKCVGCKSCIKLVCPSISFINNKAVITDKNACTACGLCVQQCKFNAISKVGE</sequence>
<dbReference type="GO" id="GO:0046872">
    <property type="term" value="F:metal ion binding"/>
    <property type="evidence" value="ECO:0007669"/>
    <property type="project" value="UniProtKB-UniRule"/>
</dbReference>
<organism evidence="18 19">
    <name type="scientific">Oxobacter pfennigii</name>
    <dbReference type="NCBI Taxonomy" id="36849"/>
    <lineage>
        <taxon>Bacteria</taxon>
        <taxon>Bacillati</taxon>
        <taxon>Bacillota</taxon>
        <taxon>Clostridia</taxon>
        <taxon>Eubacteriales</taxon>
        <taxon>Clostridiaceae</taxon>
        <taxon>Oxobacter</taxon>
    </lineage>
</organism>
<keyword evidence="10 14" id="KW-0408">Iron</keyword>
<dbReference type="InterPro" id="IPR029061">
    <property type="entry name" value="THDP-binding"/>
</dbReference>
<dbReference type="Pfam" id="PF00037">
    <property type="entry name" value="Fer4"/>
    <property type="match status" value="1"/>
</dbReference>
<keyword evidence="6 14" id="KW-0004">4Fe-4S</keyword>
<feature type="binding site" evidence="15">
    <location>
        <position position="542"/>
    </location>
    <ligand>
        <name>[4Fe-4S] cluster</name>
        <dbReference type="ChEBI" id="CHEBI:49883"/>
        <label>1</label>
    </ligand>
</feature>
<comment type="caution">
    <text evidence="18">The sequence shown here is derived from an EMBL/GenBank/DDBJ whole genome shotgun (WGS) entry which is preliminary data.</text>
</comment>
<keyword evidence="5 14" id="KW-0813">Transport</keyword>
<evidence type="ECO:0000256" key="14">
    <source>
        <dbReference type="PIRNR" id="PIRNR006439"/>
    </source>
</evidence>
<dbReference type="Pfam" id="PF02775">
    <property type="entry name" value="TPP_enzyme_C"/>
    <property type="match status" value="1"/>
</dbReference>
<dbReference type="RefSeq" id="WP_054874447.1">
    <property type="nucleotide sequence ID" value="NZ_LKET01000028.1"/>
</dbReference>
<evidence type="ECO:0000256" key="2">
    <source>
        <dbReference type="ARBA" id="ARBA00011238"/>
    </source>
</evidence>
<keyword evidence="19" id="KW-1185">Reference proteome</keyword>
<dbReference type="PATRIC" id="fig|36849.3.peg.1455"/>
<evidence type="ECO:0000256" key="13">
    <source>
        <dbReference type="ARBA" id="ARBA00048332"/>
    </source>
</evidence>
<dbReference type="GO" id="GO:0043805">
    <property type="term" value="F:indolepyruvate ferredoxin oxidoreductase activity"/>
    <property type="evidence" value="ECO:0007669"/>
    <property type="project" value="UniProtKB-UniRule"/>
</dbReference>
<keyword evidence="7 14" id="KW-0479">Metal-binding</keyword>
<comment type="catalytic activity">
    <reaction evidence="13 14">
        <text>indole-3-pyruvate + 2 oxidized [2Fe-2S]-[ferredoxin] + CoA = (indol-3-yl)acetyl-CoA + 2 reduced [2Fe-2S]-[ferredoxin] + CO2 + H(+)</text>
        <dbReference type="Rhea" id="RHEA:12645"/>
        <dbReference type="Rhea" id="RHEA-COMP:10000"/>
        <dbReference type="Rhea" id="RHEA-COMP:10001"/>
        <dbReference type="ChEBI" id="CHEBI:15378"/>
        <dbReference type="ChEBI" id="CHEBI:16526"/>
        <dbReference type="ChEBI" id="CHEBI:17640"/>
        <dbReference type="ChEBI" id="CHEBI:33737"/>
        <dbReference type="ChEBI" id="CHEBI:33738"/>
        <dbReference type="ChEBI" id="CHEBI:57271"/>
        <dbReference type="ChEBI" id="CHEBI:57287"/>
        <dbReference type="EC" id="1.2.7.8"/>
    </reaction>
</comment>
<dbReference type="GO" id="GO:0030976">
    <property type="term" value="F:thiamine pyrophosphate binding"/>
    <property type="evidence" value="ECO:0007669"/>
    <property type="project" value="InterPro"/>
</dbReference>
<name>A0A0P8WAZ0_9CLOT</name>
<dbReference type="EMBL" id="LKET01000028">
    <property type="protein sequence ID" value="KPU44891.1"/>
    <property type="molecule type" value="Genomic_DNA"/>
</dbReference>
<dbReference type="Proteomes" id="UP000050326">
    <property type="component" value="Unassembled WGS sequence"/>
</dbReference>
<comment type="subunit">
    <text evidence="2">Heterodimer of the IorA and IorB subunits.</text>
</comment>
<dbReference type="EC" id="1.2.7.8" evidence="3 14"/>
<dbReference type="AlphaFoldDB" id="A0A0P8WAZ0"/>
<keyword evidence="11 14" id="KW-0411">Iron-sulfur</keyword>
<dbReference type="InterPro" id="IPR017896">
    <property type="entry name" value="4Fe4S_Fe-S-bd"/>
</dbReference>
<dbReference type="PROSITE" id="PS51379">
    <property type="entry name" value="4FE4S_FER_2"/>
    <property type="match status" value="2"/>
</dbReference>
<feature type="domain" description="4Fe-4S ferredoxin-type" evidence="16">
    <location>
        <begin position="562"/>
        <end position="591"/>
    </location>
</feature>
<evidence type="ECO:0000256" key="7">
    <source>
        <dbReference type="ARBA" id="ARBA00022723"/>
    </source>
</evidence>
<comment type="function">
    <text evidence="1 14">Catalyzes the ferredoxin-dependent oxidative decarboxylation of arylpyruvates.</text>
</comment>
<evidence type="ECO:0000313" key="18">
    <source>
        <dbReference type="EMBL" id="KPU44891.1"/>
    </source>
</evidence>
<dbReference type="Gene3D" id="3.30.70.20">
    <property type="match status" value="1"/>
</dbReference>